<evidence type="ECO:0000259" key="8">
    <source>
        <dbReference type="PROSITE" id="PS50110"/>
    </source>
</evidence>
<feature type="transmembrane region" description="Helical" evidence="6">
    <location>
        <begin position="6"/>
        <end position="28"/>
    </location>
</feature>
<dbReference type="Proteomes" id="UP001266357">
    <property type="component" value="Unassembled WGS sequence"/>
</dbReference>
<dbReference type="Gene3D" id="3.30.565.10">
    <property type="entry name" value="Histidine kinase-like ATPase, C-terminal domain"/>
    <property type="match status" value="1"/>
</dbReference>
<dbReference type="PRINTS" id="PR00344">
    <property type="entry name" value="BCTRLSENSOR"/>
</dbReference>
<feature type="transmembrane region" description="Helical" evidence="6">
    <location>
        <begin position="119"/>
        <end position="138"/>
    </location>
</feature>
<keyword evidence="10" id="KW-1185">Reference proteome</keyword>
<dbReference type="SUPFAM" id="SSF55874">
    <property type="entry name" value="ATPase domain of HSP90 chaperone/DNA topoisomerase II/histidine kinase"/>
    <property type="match status" value="1"/>
</dbReference>
<dbReference type="InterPro" id="IPR005467">
    <property type="entry name" value="His_kinase_dom"/>
</dbReference>
<gene>
    <name evidence="9" type="ORF">RM573_00290</name>
</gene>
<dbReference type="PANTHER" id="PTHR45339">
    <property type="entry name" value="HYBRID SIGNAL TRANSDUCTION HISTIDINE KINASE J"/>
    <property type="match status" value="1"/>
</dbReference>
<dbReference type="SMART" id="SM00388">
    <property type="entry name" value="HisKA"/>
    <property type="match status" value="1"/>
</dbReference>
<keyword evidence="3 5" id="KW-0597">Phosphoprotein</keyword>
<dbReference type="SMART" id="SM00387">
    <property type="entry name" value="HATPase_c"/>
    <property type="match status" value="1"/>
</dbReference>
<accession>A0ABU2ZVS0</accession>
<feature type="transmembrane region" description="Helical" evidence="6">
    <location>
        <begin position="93"/>
        <end position="113"/>
    </location>
</feature>
<proteinExistence type="predicted"/>
<name>A0ABU2ZVS0_9GAMM</name>
<evidence type="ECO:0000313" key="10">
    <source>
        <dbReference type="Proteomes" id="UP001266357"/>
    </source>
</evidence>
<dbReference type="PROSITE" id="PS50110">
    <property type="entry name" value="RESPONSE_REGULATORY"/>
    <property type="match status" value="1"/>
</dbReference>
<dbReference type="SUPFAM" id="SSF52172">
    <property type="entry name" value="CheY-like"/>
    <property type="match status" value="1"/>
</dbReference>
<dbReference type="Pfam" id="PF02518">
    <property type="entry name" value="HATPase_c"/>
    <property type="match status" value="1"/>
</dbReference>
<dbReference type="PROSITE" id="PS50109">
    <property type="entry name" value="HIS_KIN"/>
    <property type="match status" value="1"/>
</dbReference>
<feature type="domain" description="Histidine kinase" evidence="7">
    <location>
        <begin position="238"/>
        <end position="458"/>
    </location>
</feature>
<reference evidence="9 10" key="1">
    <citation type="submission" date="2023-09" db="EMBL/GenBank/DDBJ databases">
        <authorList>
            <person name="Rey-Velasco X."/>
        </authorList>
    </citation>
    <scope>NUCLEOTIDE SEQUENCE [LARGE SCALE GENOMIC DNA]</scope>
    <source>
        <strain evidence="9 10">W431</strain>
    </source>
</reference>
<organism evidence="9 10">
    <name type="scientific">Thalassotalea castellviae</name>
    <dbReference type="NCBI Taxonomy" id="3075612"/>
    <lineage>
        <taxon>Bacteria</taxon>
        <taxon>Pseudomonadati</taxon>
        <taxon>Pseudomonadota</taxon>
        <taxon>Gammaproteobacteria</taxon>
        <taxon>Alteromonadales</taxon>
        <taxon>Colwelliaceae</taxon>
        <taxon>Thalassotalea</taxon>
    </lineage>
</organism>
<dbReference type="PANTHER" id="PTHR45339:SF1">
    <property type="entry name" value="HYBRID SIGNAL TRANSDUCTION HISTIDINE KINASE J"/>
    <property type="match status" value="1"/>
</dbReference>
<evidence type="ECO:0000259" key="7">
    <source>
        <dbReference type="PROSITE" id="PS50109"/>
    </source>
</evidence>
<dbReference type="InterPro" id="IPR036097">
    <property type="entry name" value="HisK_dim/P_sf"/>
</dbReference>
<feature type="transmembrane region" description="Helical" evidence="6">
    <location>
        <begin position="183"/>
        <end position="204"/>
    </location>
</feature>
<dbReference type="Gene3D" id="1.10.287.130">
    <property type="match status" value="1"/>
</dbReference>
<keyword evidence="6" id="KW-1133">Transmembrane helix</keyword>
<dbReference type="InterPro" id="IPR003661">
    <property type="entry name" value="HisK_dim/P_dom"/>
</dbReference>
<evidence type="ECO:0000256" key="4">
    <source>
        <dbReference type="ARBA" id="ARBA00023012"/>
    </source>
</evidence>
<protein>
    <recommendedName>
        <fullName evidence="2">histidine kinase</fullName>
        <ecNumber evidence="2">2.7.13.3</ecNumber>
    </recommendedName>
</protein>
<feature type="modified residue" description="4-aspartylphosphate" evidence="5">
    <location>
        <position position="536"/>
    </location>
</feature>
<keyword evidence="6" id="KW-0472">Membrane</keyword>
<evidence type="ECO:0000256" key="5">
    <source>
        <dbReference type="PROSITE-ProRule" id="PRU00169"/>
    </source>
</evidence>
<evidence type="ECO:0000256" key="6">
    <source>
        <dbReference type="SAM" id="Phobius"/>
    </source>
</evidence>
<evidence type="ECO:0000256" key="3">
    <source>
        <dbReference type="ARBA" id="ARBA00022553"/>
    </source>
</evidence>
<dbReference type="InterPro" id="IPR001789">
    <property type="entry name" value="Sig_transdc_resp-reg_receiver"/>
</dbReference>
<dbReference type="SMART" id="SM00448">
    <property type="entry name" value="REC"/>
    <property type="match status" value="1"/>
</dbReference>
<keyword evidence="9" id="KW-0067">ATP-binding</keyword>
<feature type="transmembrane region" description="Helical" evidence="6">
    <location>
        <begin position="67"/>
        <end position="86"/>
    </location>
</feature>
<keyword evidence="9" id="KW-0547">Nucleotide-binding</keyword>
<feature type="domain" description="Response regulatory" evidence="8">
    <location>
        <begin position="482"/>
        <end position="606"/>
    </location>
</feature>
<feature type="transmembrane region" description="Helical" evidence="6">
    <location>
        <begin position="35"/>
        <end position="55"/>
    </location>
</feature>
<dbReference type="RefSeq" id="WP_311575482.1">
    <property type="nucleotide sequence ID" value="NZ_JAVRIF010000001.1"/>
</dbReference>
<keyword evidence="4" id="KW-0902">Two-component regulatory system</keyword>
<feature type="transmembrane region" description="Helical" evidence="6">
    <location>
        <begin position="150"/>
        <end position="171"/>
    </location>
</feature>
<dbReference type="Pfam" id="PF00512">
    <property type="entry name" value="HisKA"/>
    <property type="match status" value="1"/>
</dbReference>
<dbReference type="InterPro" id="IPR036890">
    <property type="entry name" value="HATPase_C_sf"/>
</dbReference>
<dbReference type="CDD" id="cd00082">
    <property type="entry name" value="HisKA"/>
    <property type="match status" value="1"/>
</dbReference>
<dbReference type="InterPro" id="IPR011006">
    <property type="entry name" value="CheY-like_superfamily"/>
</dbReference>
<keyword evidence="6" id="KW-0812">Transmembrane</keyword>
<dbReference type="InterPro" id="IPR004358">
    <property type="entry name" value="Sig_transdc_His_kin-like_C"/>
</dbReference>
<dbReference type="CDD" id="cd17546">
    <property type="entry name" value="REC_hyHK_CKI1_RcsC-like"/>
    <property type="match status" value="1"/>
</dbReference>
<comment type="catalytic activity">
    <reaction evidence="1">
        <text>ATP + protein L-histidine = ADP + protein N-phospho-L-histidine.</text>
        <dbReference type="EC" id="2.7.13.3"/>
    </reaction>
</comment>
<evidence type="ECO:0000256" key="2">
    <source>
        <dbReference type="ARBA" id="ARBA00012438"/>
    </source>
</evidence>
<sequence>MELSVIINIVGITAYSLLAIFFLWVMLVPNILSRTFFWLISVLAILFGRLNLYFLPEYLAQQEIQTIYMFLLIVEKVFLVLGLYYFFNKRISLNYYVKVFSFAITAFVLIIGLKYGADASFIAMIVFSTCQAFFLLYIMKMLYQKKKHMYLNQPFFILSLFVFYAIHWLTYPIALNYPLWLTYGYLFGNVLNLIIYLYLAYLVLERFQYRMLKAETSALELLDEAKKANRTKSEFLANMSHEIRTPINGVMGMLELLQDAEMKTEYKEKINIAFTSSKILLDVVNEVLDYSKIEAGKLSLEYIEFDLINLFTEVFHTMENLANNKALSLTLDTDLIISRHVKSDPLRIKQILFNLIGNAIKFTEEGEIIVKAEQVHKANVDYLVCSIIDTGVGIDEDKLATVFESFQQADSSTTRNFGGSGLGLSISKQLSQLLKGDITVESVENQGSKFTVTIPLEIIEDFTFESTELDTTDIPKWQENTKILLVEDNRINQVVAIQLLKSFNLVCDVAENGAIAIAKLKLSLRIDTPYTCILMDCQMPTLDGYETTKRIRSGECGGLYKKIPIIAMTANAMTGDREKCLATGMNDFISKPIEREVMSKVLKSWISEK</sequence>
<dbReference type="EC" id="2.7.13.3" evidence="2"/>
<dbReference type="InterPro" id="IPR003594">
    <property type="entry name" value="HATPase_dom"/>
</dbReference>
<comment type="caution">
    <text evidence="9">The sequence shown here is derived from an EMBL/GenBank/DDBJ whole genome shotgun (WGS) entry which is preliminary data.</text>
</comment>
<dbReference type="GO" id="GO:0005524">
    <property type="term" value="F:ATP binding"/>
    <property type="evidence" value="ECO:0007669"/>
    <property type="project" value="UniProtKB-KW"/>
</dbReference>
<dbReference type="CDD" id="cd16922">
    <property type="entry name" value="HATPase_EvgS-ArcB-TorS-like"/>
    <property type="match status" value="1"/>
</dbReference>
<dbReference type="EMBL" id="JAVRIF010000001">
    <property type="protein sequence ID" value="MDT0602031.1"/>
    <property type="molecule type" value="Genomic_DNA"/>
</dbReference>
<dbReference type="SUPFAM" id="SSF47384">
    <property type="entry name" value="Homodimeric domain of signal transducing histidine kinase"/>
    <property type="match status" value="1"/>
</dbReference>
<dbReference type="Pfam" id="PF00072">
    <property type="entry name" value="Response_reg"/>
    <property type="match status" value="1"/>
</dbReference>
<evidence type="ECO:0000313" key="9">
    <source>
        <dbReference type="EMBL" id="MDT0602031.1"/>
    </source>
</evidence>
<evidence type="ECO:0000256" key="1">
    <source>
        <dbReference type="ARBA" id="ARBA00000085"/>
    </source>
</evidence>
<dbReference type="Gene3D" id="3.40.50.2300">
    <property type="match status" value="1"/>
</dbReference>